<keyword evidence="6" id="KW-1185">Reference proteome</keyword>
<dbReference type="EMBL" id="CALNXI010001201">
    <property type="protein sequence ID" value="CAH3159849.1"/>
    <property type="molecule type" value="Genomic_DNA"/>
</dbReference>
<sequence length="230" mass="26028">MKDFIGLETLKQQFLRFTRTQLQNDRRKRLGRQIQQDTPLHLVFAGNPGTGKTTFARRVANLLFSIKKTKKNKIVEVQRSDLIGQYLGSTTEKTKQKIVEARGGVLFIDEAYRLIPTAGGKDFGREAIEELMAVMEDGDPVMIFAGYEDKMEKFLNVNPGLRGTKRQFSEEYLKNMNARLVRILFHESVEEASNRLPLNATLSQLMELKEDDVVSACARLPSVPEGDSSS</sequence>
<name>A0ABN8Q979_9CNID</name>
<evidence type="ECO:0000256" key="3">
    <source>
        <dbReference type="ARBA" id="ARBA00022840"/>
    </source>
</evidence>
<dbReference type="SUPFAM" id="SSF52540">
    <property type="entry name" value="P-loop containing nucleoside triphosphate hydrolases"/>
    <property type="match status" value="1"/>
</dbReference>
<evidence type="ECO:0000256" key="1">
    <source>
        <dbReference type="ARBA" id="ARBA00010378"/>
    </source>
</evidence>
<dbReference type="InterPro" id="IPR050773">
    <property type="entry name" value="CbxX/CfxQ_RuBisCO_ESX"/>
</dbReference>
<reference evidence="5 6" key="1">
    <citation type="submission" date="2022-05" db="EMBL/GenBank/DDBJ databases">
        <authorList>
            <consortium name="Genoscope - CEA"/>
            <person name="William W."/>
        </authorList>
    </citation>
    <scope>NUCLEOTIDE SEQUENCE [LARGE SCALE GENOMIC DNA]</scope>
</reference>
<evidence type="ECO:0000313" key="6">
    <source>
        <dbReference type="Proteomes" id="UP001159427"/>
    </source>
</evidence>
<evidence type="ECO:0000313" key="5">
    <source>
        <dbReference type="EMBL" id="CAH3159849.1"/>
    </source>
</evidence>
<gene>
    <name evidence="5" type="ORF">PEVE_00003424</name>
</gene>
<dbReference type="PRINTS" id="PR00819">
    <property type="entry name" value="CBXCFQXSUPER"/>
</dbReference>
<dbReference type="InterPro" id="IPR003959">
    <property type="entry name" value="ATPase_AAA_core"/>
</dbReference>
<dbReference type="InterPro" id="IPR003593">
    <property type="entry name" value="AAA+_ATPase"/>
</dbReference>
<organism evidence="5 6">
    <name type="scientific">Porites evermanni</name>
    <dbReference type="NCBI Taxonomy" id="104178"/>
    <lineage>
        <taxon>Eukaryota</taxon>
        <taxon>Metazoa</taxon>
        <taxon>Cnidaria</taxon>
        <taxon>Anthozoa</taxon>
        <taxon>Hexacorallia</taxon>
        <taxon>Scleractinia</taxon>
        <taxon>Fungiina</taxon>
        <taxon>Poritidae</taxon>
        <taxon>Porites</taxon>
    </lineage>
</organism>
<dbReference type="PANTHER" id="PTHR43392:SF2">
    <property type="entry name" value="AAA-TYPE ATPASE FAMILY PROTEIN _ ANKYRIN REPEAT FAMILY PROTEIN"/>
    <property type="match status" value="1"/>
</dbReference>
<comment type="caution">
    <text evidence="5">The sequence shown here is derived from an EMBL/GenBank/DDBJ whole genome shotgun (WGS) entry which is preliminary data.</text>
</comment>
<dbReference type="Proteomes" id="UP001159427">
    <property type="component" value="Unassembled WGS sequence"/>
</dbReference>
<proteinExistence type="inferred from homology"/>
<keyword evidence="3" id="KW-0067">ATP-binding</keyword>
<dbReference type="Pfam" id="PF00004">
    <property type="entry name" value="AAA"/>
    <property type="match status" value="1"/>
</dbReference>
<dbReference type="CDD" id="cd00009">
    <property type="entry name" value="AAA"/>
    <property type="match status" value="1"/>
</dbReference>
<protein>
    <recommendedName>
        <fullName evidence="4">AAA+ ATPase domain-containing protein</fullName>
    </recommendedName>
</protein>
<dbReference type="PANTHER" id="PTHR43392">
    <property type="entry name" value="AAA-TYPE ATPASE FAMILY PROTEIN / ANKYRIN REPEAT FAMILY PROTEIN"/>
    <property type="match status" value="1"/>
</dbReference>
<evidence type="ECO:0000256" key="2">
    <source>
        <dbReference type="ARBA" id="ARBA00022741"/>
    </source>
</evidence>
<evidence type="ECO:0000259" key="4">
    <source>
        <dbReference type="SMART" id="SM00382"/>
    </source>
</evidence>
<dbReference type="InterPro" id="IPR027417">
    <property type="entry name" value="P-loop_NTPase"/>
</dbReference>
<comment type="similarity">
    <text evidence="1">Belongs to the CbxX/CfxQ family.</text>
</comment>
<keyword evidence="2" id="KW-0547">Nucleotide-binding</keyword>
<dbReference type="SMART" id="SM00382">
    <property type="entry name" value="AAA"/>
    <property type="match status" value="1"/>
</dbReference>
<dbReference type="InterPro" id="IPR000641">
    <property type="entry name" value="CbxX/CfxQ"/>
</dbReference>
<dbReference type="Gene3D" id="3.40.50.300">
    <property type="entry name" value="P-loop containing nucleotide triphosphate hydrolases"/>
    <property type="match status" value="1"/>
</dbReference>
<feature type="domain" description="AAA+ ATPase" evidence="4">
    <location>
        <begin position="38"/>
        <end position="212"/>
    </location>
</feature>
<accession>A0ABN8Q979</accession>